<dbReference type="GO" id="GO:0004180">
    <property type="term" value="F:carboxypeptidase activity"/>
    <property type="evidence" value="ECO:0007669"/>
    <property type="project" value="TreeGrafter"/>
</dbReference>
<name>A0A3M7RKN0_BRAPC</name>
<dbReference type="OrthoDB" id="5841748at2759"/>
<dbReference type="FunFam" id="3.40.630.10:FF:000101">
    <property type="entry name" value="N-acetylated alpha-linked acidic dipeptidase like 1"/>
    <property type="match status" value="1"/>
</dbReference>
<feature type="domain" description="Peptidase M28" evidence="5">
    <location>
        <begin position="326"/>
        <end position="519"/>
    </location>
</feature>
<dbReference type="InterPro" id="IPR007365">
    <property type="entry name" value="TFR-like_dimer_dom"/>
</dbReference>
<evidence type="ECO:0000313" key="7">
    <source>
        <dbReference type="Proteomes" id="UP000276133"/>
    </source>
</evidence>
<dbReference type="InterPro" id="IPR007484">
    <property type="entry name" value="Peptidase_M28"/>
</dbReference>
<keyword evidence="2" id="KW-0472">Membrane</keyword>
<proteinExistence type="inferred from homology"/>
<dbReference type="InterPro" id="IPR036757">
    <property type="entry name" value="TFR-like_dimer_dom_sf"/>
</dbReference>
<protein>
    <submittedName>
        <fullName evidence="6">N-acetylated-alpha-linked acidic dipeptidase 2-like</fullName>
    </submittedName>
</protein>
<dbReference type="Gene3D" id="3.50.30.30">
    <property type="match status" value="1"/>
</dbReference>
<feature type="transmembrane region" description="Helical" evidence="2">
    <location>
        <begin position="7"/>
        <end position="29"/>
    </location>
</feature>
<dbReference type="InterPro" id="IPR039373">
    <property type="entry name" value="Peptidase_M28B"/>
</dbReference>
<evidence type="ECO:0000259" key="5">
    <source>
        <dbReference type="Pfam" id="PF04389"/>
    </source>
</evidence>
<gene>
    <name evidence="6" type="ORF">BpHYR1_049253</name>
</gene>
<dbReference type="Gene3D" id="1.20.930.40">
    <property type="entry name" value="Transferrin receptor-like, dimerisation domain"/>
    <property type="match status" value="1"/>
</dbReference>
<dbReference type="InterPro" id="IPR003137">
    <property type="entry name" value="PA_domain"/>
</dbReference>
<dbReference type="Pfam" id="PF04389">
    <property type="entry name" value="Peptidase_M28"/>
    <property type="match status" value="1"/>
</dbReference>
<organism evidence="6 7">
    <name type="scientific">Brachionus plicatilis</name>
    <name type="common">Marine rotifer</name>
    <name type="synonym">Brachionus muelleri</name>
    <dbReference type="NCBI Taxonomy" id="10195"/>
    <lineage>
        <taxon>Eukaryota</taxon>
        <taxon>Metazoa</taxon>
        <taxon>Spiralia</taxon>
        <taxon>Gnathifera</taxon>
        <taxon>Rotifera</taxon>
        <taxon>Eurotatoria</taxon>
        <taxon>Monogononta</taxon>
        <taxon>Pseudotrocha</taxon>
        <taxon>Ploima</taxon>
        <taxon>Brachionidae</taxon>
        <taxon>Brachionus</taxon>
    </lineage>
</organism>
<evidence type="ECO:0000259" key="3">
    <source>
        <dbReference type="Pfam" id="PF02225"/>
    </source>
</evidence>
<dbReference type="Pfam" id="PF04253">
    <property type="entry name" value="TFR_dimer"/>
    <property type="match status" value="1"/>
</dbReference>
<dbReference type="EMBL" id="REGN01003179">
    <property type="protein sequence ID" value="RNA24034.1"/>
    <property type="molecule type" value="Genomic_DNA"/>
</dbReference>
<evidence type="ECO:0000259" key="4">
    <source>
        <dbReference type="Pfam" id="PF04253"/>
    </source>
</evidence>
<sequence length="644" mass="74220">MNFSSKNFFLLLSLGVIVSIGLGFLIGFFSKDAKKIDQTVVDYYSKLIRDYDPKGLEHLINEVNAESIRSYLKNITFLPHQGGTEMDKKSADYIIDSFKEFGLDHHEIFEYDVLLDYPDEKKFNNIQINDSSSILEKTYEIDEPTYDPGINPVSKPFLAYAKSGSVSSDELYYANFCMEEDFKILVNQGYNVEDKLVICRYGKIFRGNKVLIAQNYGVKGLILYDDPFRAAPSIATGLIYPTGEFLPNQGTQRGSVMVTDGDPLTPFYPSNEYGYRIPDRKLDDLLPKIPAQVVGYSVAYELFKLIEKNAPVENEWKGELNMTYSYGDRYVMIGNHRDSWTLGSLDPSSGTAVMLELARVLMKLKKENKWSPKRSVMFLSWGAEEYGLIGSVEWVEEYLKKLQANSITYLNIDTMIKGNYSYRAYASPILYDLIFDVTKSVQQTSDETVFDRWLKNDPNLEKSEPEISPYLGSGSDHMSFLQKVGIPCVEQYFARDKKNQYFTNMDSSSYPTYHSAYETFRLVDEILDPKFETFRILAIIVGELLRRLSEQLILPFNVTRFSTQLQKEYESFRSDHKVFLAGLDIHLDLLENSISNLTYAAQKFTKRLESIDRSKYHLVRMYNDQLRNFERSFLDSSGRDRNAY</sequence>
<reference evidence="6 7" key="1">
    <citation type="journal article" date="2018" name="Sci. Rep.">
        <title>Genomic signatures of local adaptation to the degree of environmental predictability in rotifers.</title>
        <authorList>
            <person name="Franch-Gras L."/>
            <person name="Hahn C."/>
            <person name="Garcia-Roger E.M."/>
            <person name="Carmona M.J."/>
            <person name="Serra M."/>
            <person name="Gomez A."/>
        </authorList>
    </citation>
    <scope>NUCLEOTIDE SEQUENCE [LARGE SCALE GENOMIC DNA]</scope>
    <source>
        <strain evidence="6">HYR1</strain>
    </source>
</reference>
<dbReference type="Gene3D" id="3.40.630.10">
    <property type="entry name" value="Zn peptidases"/>
    <property type="match status" value="2"/>
</dbReference>
<dbReference type="SUPFAM" id="SSF52025">
    <property type="entry name" value="PA domain"/>
    <property type="match status" value="1"/>
</dbReference>
<evidence type="ECO:0000313" key="6">
    <source>
        <dbReference type="EMBL" id="RNA24034.1"/>
    </source>
</evidence>
<keyword evidence="2" id="KW-1133">Transmembrane helix</keyword>
<keyword evidence="2" id="KW-0812">Transmembrane</keyword>
<dbReference type="STRING" id="10195.A0A3M7RKN0"/>
<accession>A0A3M7RKN0</accession>
<comment type="similarity">
    <text evidence="1">Belongs to the peptidase M28 family. M28B subfamily.</text>
</comment>
<feature type="domain" description="PA" evidence="3">
    <location>
        <begin position="178"/>
        <end position="229"/>
    </location>
</feature>
<feature type="domain" description="Transferrin receptor-like dimerisation" evidence="4">
    <location>
        <begin position="585"/>
        <end position="639"/>
    </location>
</feature>
<comment type="caution">
    <text evidence="6">The sequence shown here is derived from an EMBL/GenBank/DDBJ whole genome shotgun (WGS) entry which is preliminary data.</text>
</comment>
<evidence type="ECO:0000256" key="1">
    <source>
        <dbReference type="ARBA" id="ARBA00005634"/>
    </source>
</evidence>
<dbReference type="SUPFAM" id="SSF53187">
    <property type="entry name" value="Zn-dependent exopeptidases"/>
    <property type="match status" value="1"/>
</dbReference>
<dbReference type="Proteomes" id="UP000276133">
    <property type="component" value="Unassembled WGS sequence"/>
</dbReference>
<keyword evidence="7" id="KW-1185">Reference proteome</keyword>
<dbReference type="SUPFAM" id="SSF47672">
    <property type="entry name" value="Transferrin receptor-like dimerisation domain"/>
    <property type="match status" value="1"/>
</dbReference>
<dbReference type="PANTHER" id="PTHR10404">
    <property type="entry name" value="N-ACETYLATED-ALPHA-LINKED ACIDIC DIPEPTIDASE"/>
    <property type="match status" value="1"/>
</dbReference>
<dbReference type="PANTHER" id="PTHR10404:SF77">
    <property type="entry name" value="GLUTAMATE CARBOXYPEPTIDASE 2 HOMOLOG"/>
    <property type="match status" value="1"/>
</dbReference>
<dbReference type="AlphaFoldDB" id="A0A3M7RKN0"/>
<dbReference type="InterPro" id="IPR046450">
    <property type="entry name" value="PA_dom_sf"/>
</dbReference>
<dbReference type="Pfam" id="PF02225">
    <property type="entry name" value="PA"/>
    <property type="match status" value="1"/>
</dbReference>
<evidence type="ECO:0000256" key="2">
    <source>
        <dbReference type="SAM" id="Phobius"/>
    </source>
</evidence>